<accession>A0AAE9Y7A2</accession>
<gene>
    <name evidence="2" type="ORF">PO878_14505</name>
</gene>
<evidence type="ECO:0000256" key="1">
    <source>
        <dbReference type="SAM" id="MobiDB-lite"/>
    </source>
</evidence>
<evidence type="ECO:0000313" key="3">
    <source>
        <dbReference type="Proteomes" id="UP001216390"/>
    </source>
</evidence>
<dbReference type="Proteomes" id="UP001216390">
    <property type="component" value="Chromosome"/>
</dbReference>
<name>A0AAE9Y7A2_9ACTN</name>
<evidence type="ECO:0000313" key="2">
    <source>
        <dbReference type="EMBL" id="WCO65713.1"/>
    </source>
</evidence>
<sequence length="119" mass="12772">MAPALVPFPAAEVADAIAELRRVARLVDDAGLQLDTSRVAVEGDWRGGHRDDFDVFAPALVQRHGDLATQLRNLAGDLADAQAAVTRENRRRTEAAAAAAERERSCPGERVPGHPQIPC</sequence>
<dbReference type="RefSeq" id="WP_272735240.1">
    <property type="nucleotide sequence ID" value="NZ_CP116942.1"/>
</dbReference>
<keyword evidence="3" id="KW-1185">Reference proteome</keyword>
<feature type="region of interest" description="Disordered" evidence="1">
    <location>
        <begin position="85"/>
        <end position="119"/>
    </location>
</feature>
<dbReference type="EMBL" id="CP116942">
    <property type="protein sequence ID" value="WCO65713.1"/>
    <property type="molecule type" value="Genomic_DNA"/>
</dbReference>
<feature type="compositionally biased region" description="Basic and acidic residues" evidence="1">
    <location>
        <begin position="87"/>
        <end position="107"/>
    </location>
</feature>
<reference evidence="2" key="1">
    <citation type="submission" date="2023-01" db="EMBL/GenBank/DDBJ databases">
        <title>The diversity of Class Acidimicrobiia in South China Sea sediment environments and the proposal of Iamia marina sp. nov., a novel species of the genus Iamia.</title>
        <authorList>
            <person name="He Y."/>
            <person name="Tian X."/>
        </authorList>
    </citation>
    <scope>NUCLEOTIDE SEQUENCE</scope>
    <source>
        <strain evidence="2">DSM 19957</strain>
    </source>
</reference>
<dbReference type="KEGG" id="ima:PO878_14505"/>
<proteinExistence type="predicted"/>
<dbReference type="AlphaFoldDB" id="A0AAE9Y7A2"/>
<protein>
    <submittedName>
        <fullName evidence="2">Uncharacterized protein</fullName>
    </submittedName>
</protein>
<organism evidence="2 3">
    <name type="scientific">Iamia majanohamensis</name>
    <dbReference type="NCBI Taxonomy" id="467976"/>
    <lineage>
        <taxon>Bacteria</taxon>
        <taxon>Bacillati</taxon>
        <taxon>Actinomycetota</taxon>
        <taxon>Acidimicrobiia</taxon>
        <taxon>Acidimicrobiales</taxon>
        <taxon>Iamiaceae</taxon>
        <taxon>Iamia</taxon>
    </lineage>
</organism>